<dbReference type="AlphaFoldDB" id="N1UWY5"/>
<protein>
    <submittedName>
        <fullName evidence="1">Uncharacterized protein</fullName>
    </submittedName>
</protein>
<sequence>MPAESTNTVVIGAGLPGLAVASELSRRGIASVVLEGMGTTGRRHSVMADSVSLSERSELLRLLRGYAAAHGLDVRHSTVARTVKRGTGCQWIIHTEQGVLQADSLVITDCP</sequence>
<dbReference type="EMBL" id="ANPE02000302">
    <property type="protein sequence ID" value="EMY32264.1"/>
    <property type="molecule type" value="Genomic_DNA"/>
</dbReference>
<evidence type="ECO:0000313" key="1">
    <source>
        <dbReference type="EMBL" id="EMY32264.1"/>
    </source>
</evidence>
<feature type="non-terminal residue" evidence="1">
    <location>
        <position position="111"/>
    </location>
</feature>
<comment type="caution">
    <text evidence="1">The sequence shown here is derived from an EMBL/GenBank/DDBJ whole genome shotgun (WGS) entry which is preliminary data.</text>
</comment>
<proteinExistence type="predicted"/>
<evidence type="ECO:0000313" key="2">
    <source>
        <dbReference type="Proteomes" id="UP000010729"/>
    </source>
</evidence>
<dbReference type="InterPro" id="IPR036188">
    <property type="entry name" value="FAD/NAD-bd_sf"/>
</dbReference>
<dbReference type="SUPFAM" id="SSF51905">
    <property type="entry name" value="FAD/NAD(P)-binding domain"/>
    <property type="match status" value="1"/>
</dbReference>
<keyword evidence="2" id="KW-1185">Reference proteome</keyword>
<dbReference type="Gene3D" id="3.50.50.60">
    <property type="entry name" value="FAD/NAD(P)-binding domain"/>
    <property type="match status" value="1"/>
</dbReference>
<dbReference type="Proteomes" id="UP000010729">
    <property type="component" value="Unassembled WGS sequence"/>
</dbReference>
<name>N1UWY5_9MICC</name>
<accession>N1UWY5</accession>
<reference evidence="1 2" key="1">
    <citation type="journal article" date="2013" name="Genome Announc.">
        <title>Draft Genome Sequence of Arthrobacter crystallopoietes Strain BAB-32, Revealing Genes for Bioremediation.</title>
        <authorList>
            <person name="Joshi M.N."/>
            <person name="Pandit A.S."/>
            <person name="Sharma A."/>
            <person name="Pandya R.V."/>
            <person name="Desai S.M."/>
            <person name="Saxena A.K."/>
            <person name="Bagatharia S.B."/>
        </authorList>
    </citation>
    <scope>NUCLEOTIDE SEQUENCE [LARGE SCALE GENOMIC DNA]</scope>
    <source>
        <strain evidence="1 2">BAB-32</strain>
    </source>
</reference>
<gene>
    <name evidence="1" type="ORF">D477_021073</name>
</gene>
<organism evidence="1 2">
    <name type="scientific">Arthrobacter crystallopoietes BAB-32</name>
    <dbReference type="NCBI Taxonomy" id="1246476"/>
    <lineage>
        <taxon>Bacteria</taxon>
        <taxon>Bacillati</taxon>
        <taxon>Actinomycetota</taxon>
        <taxon>Actinomycetes</taxon>
        <taxon>Micrococcales</taxon>
        <taxon>Micrococcaceae</taxon>
        <taxon>Crystallibacter</taxon>
    </lineage>
</organism>